<name>A0AAD4XTM2_9MAGN</name>
<comment type="caution">
    <text evidence="1">The sequence shown here is derived from an EMBL/GenBank/DDBJ whole genome shotgun (WGS) entry which is preliminary data.</text>
</comment>
<evidence type="ECO:0000313" key="1">
    <source>
        <dbReference type="EMBL" id="KAI3946945.1"/>
    </source>
</evidence>
<evidence type="ECO:0000313" key="2">
    <source>
        <dbReference type="Proteomes" id="UP001202328"/>
    </source>
</evidence>
<accession>A0AAD4XTM2</accession>
<organism evidence="1 2">
    <name type="scientific">Papaver atlanticum</name>
    <dbReference type="NCBI Taxonomy" id="357466"/>
    <lineage>
        <taxon>Eukaryota</taxon>
        <taxon>Viridiplantae</taxon>
        <taxon>Streptophyta</taxon>
        <taxon>Embryophyta</taxon>
        <taxon>Tracheophyta</taxon>
        <taxon>Spermatophyta</taxon>
        <taxon>Magnoliopsida</taxon>
        <taxon>Ranunculales</taxon>
        <taxon>Papaveraceae</taxon>
        <taxon>Papaveroideae</taxon>
        <taxon>Papaver</taxon>
    </lineage>
</organism>
<proteinExistence type="predicted"/>
<sequence length="70" mass="8012">MIPEKPNRIKREGMQIFSVNMQLGGLTFATCGGEITRYHHLFHLDFYLDDNGVVLGEDGVREGSMKRHFT</sequence>
<dbReference type="AlphaFoldDB" id="A0AAD4XTM2"/>
<reference evidence="1" key="1">
    <citation type="submission" date="2022-04" db="EMBL/GenBank/DDBJ databases">
        <title>A functionally conserved STORR gene fusion in Papaver species that diverged 16.8 million years ago.</title>
        <authorList>
            <person name="Catania T."/>
        </authorList>
    </citation>
    <scope>NUCLEOTIDE SEQUENCE</scope>
    <source>
        <strain evidence="1">S-188037</strain>
    </source>
</reference>
<protein>
    <submittedName>
        <fullName evidence="1">Uncharacterized protein</fullName>
    </submittedName>
</protein>
<dbReference type="EMBL" id="JAJJMB010003633">
    <property type="protein sequence ID" value="KAI3946945.1"/>
    <property type="molecule type" value="Genomic_DNA"/>
</dbReference>
<gene>
    <name evidence="1" type="ORF">MKW98_003508</name>
</gene>
<keyword evidence="2" id="KW-1185">Reference proteome</keyword>
<dbReference type="Proteomes" id="UP001202328">
    <property type="component" value="Unassembled WGS sequence"/>
</dbReference>